<keyword evidence="1" id="KW-0812">Transmembrane</keyword>
<dbReference type="SUPFAM" id="SSF53098">
    <property type="entry name" value="Ribonuclease H-like"/>
    <property type="match status" value="1"/>
</dbReference>
<reference evidence="3" key="1">
    <citation type="submission" date="2019-09" db="EMBL/GenBank/DDBJ databases">
        <title>Draft genome information of white flower Hibiscus syriacus.</title>
        <authorList>
            <person name="Kim Y.-M."/>
        </authorList>
    </citation>
    <scope>NUCLEOTIDE SEQUENCE [LARGE SCALE GENOMIC DNA]</scope>
    <source>
        <strain evidence="3">YM2019G1</strain>
    </source>
</reference>
<dbReference type="InterPro" id="IPR043136">
    <property type="entry name" value="B30.2/SPRY_sf"/>
</dbReference>
<dbReference type="Pfam" id="PF13456">
    <property type="entry name" value="RVT_3"/>
    <property type="match status" value="1"/>
</dbReference>
<dbReference type="PANTHER" id="PTHR44991:SF1">
    <property type="entry name" value="IMMUNOGLOBULIN SUPERFAMILY MEMBER 5"/>
    <property type="match status" value="1"/>
</dbReference>
<dbReference type="CDD" id="cd06222">
    <property type="entry name" value="RNase_H_like"/>
    <property type="match status" value="1"/>
</dbReference>
<dbReference type="InterPro" id="IPR012337">
    <property type="entry name" value="RNaseH-like_sf"/>
</dbReference>
<dbReference type="InterPro" id="IPR036397">
    <property type="entry name" value="RNaseH_sf"/>
</dbReference>
<evidence type="ECO:0000256" key="1">
    <source>
        <dbReference type="SAM" id="Phobius"/>
    </source>
</evidence>
<dbReference type="Gene3D" id="2.60.120.920">
    <property type="match status" value="1"/>
</dbReference>
<keyword evidence="4" id="KW-1185">Reference proteome</keyword>
<dbReference type="PANTHER" id="PTHR44991">
    <property type="entry name" value="IMMUNOGLOBULIN SUPERFAMILY MEMBER 5"/>
    <property type="match status" value="1"/>
</dbReference>
<proteinExistence type="predicted"/>
<dbReference type="GO" id="GO:0004523">
    <property type="term" value="F:RNA-DNA hybrid ribonuclease activity"/>
    <property type="evidence" value="ECO:0007669"/>
    <property type="project" value="InterPro"/>
</dbReference>
<organism evidence="3 4">
    <name type="scientific">Hibiscus syriacus</name>
    <name type="common">Rose of Sharon</name>
    <dbReference type="NCBI Taxonomy" id="106335"/>
    <lineage>
        <taxon>Eukaryota</taxon>
        <taxon>Viridiplantae</taxon>
        <taxon>Streptophyta</taxon>
        <taxon>Embryophyta</taxon>
        <taxon>Tracheophyta</taxon>
        <taxon>Spermatophyta</taxon>
        <taxon>Magnoliopsida</taxon>
        <taxon>eudicotyledons</taxon>
        <taxon>Gunneridae</taxon>
        <taxon>Pentapetalae</taxon>
        <taxon>rosids</taxon>
        <taxon>malvids</taxon>
        <taxon>Malvales</taxon>
        <taxon>Malvaceae</taxon>
        <taxon>Malvoideae</taxon>
        <taxon>Hibiscus</taxon>
    </lineage>
</organism>
<dbReference type="EMBL" id="VEPZ02000858">
    <property type="protein sequence ID" value="KAE8715664.1"/>
    <property type="molecule type" value="Genomic_DNA"/>
</dbReference>
<comment type="caution">
    <text evidence="3">The sequence shown here is derived from an EMBL/GenBank/DDBJ whole genome shotgun (WGS) entry which is preliminary data.</text>
</comment>
<dbReference type="InterPro" id="IPR002156">
    <property type="entry name" value="RNaseH_domain"/>
</dbReference>
<evidence type="ECO:0000313" key="3">
    <source>
        <dbReference type="EMBL" id="KAE8715664.1"/>
    </source>
</evidence>
<dbReference type="InterPro" id="IPR044730">
    <property type="entry name" value="RNase_H-like_dom_plant"/>
</dbReference>
<name>A0A6A3BG15_HIBSY</name>
<sequence length="643" mass="71397">MPEWTRVAVAAVVVVILLILLVVFMRRWCYRKDIVDDNRAVGTKNFQDGIARLNQASLHHHHQIDLDSKRRGNYYVFRHGVSTKPLFNWADHPSLVTDAVENIWSRFGFTNYMSSPSTRSSLLGLCAAGDFGRGNDVEVNWEVAKDHQISCKRSGSALGPPLGSSVFPQDAYFEITILYCRRDDHDSSPSGKLREDEKIKLIKENSNPKASSESLVHAISSHDINTIEELKLAIKDDGKGETVMLSVGLTAGGSLPLKLPGSYPGSIGFNSDGSVYLDGIKLVFESKKEEWGKTEKVIGCGFDPRQKKVFFTLDSELCLCICTGKWTTDAKSMFHWPLVNSPAAALGYEDSKELFSMGRIDSQWLNRCTTKGSHNNNGSNYPTMDFDEESEADLFEIILDGNGRSPNSAARTSPIQPSVNFPPLHLSSLTLPSLNKAIYPPQPALGSDTPYWIRMIPQKIGRRHIAPSARCPLCGHDVEDMEHVLRRCPSSSVMWKKFIKSEKIDMFMSMTDSAWLMANLTNQMHFAIDDSLEPAFCDCLLKAMEKKRPMGDWVIANADGAVGGLGNMAASGGVIRDAQGAWIFGFARSIGICSVLNAELWAIHDVLQYAWELGFRKVMVETDCAKAVELLAENSDPKREARF</sequence>
<keyword evidence="1" id="KW-1133">Transmembrane helix</keyword>
<dbReference type="Gene3D" id="3.30.420.10">
    <property type="entry name" value="Ribonuclease H-like superfamily/Ribonuclease H"/>
    <property type="match status" value="1"/>
</dbReference>
<dbReference type="Proteomes" id="UP000436088">
    <property type="component" value="Unassembled WGS sequence"/>
</dbReference>
<feature type="transmembrane region" description="Helical" evidence="1">
    <location>
        <begin position="6"/>
        <end position="24"/>
    </location>
</feature>
<feature type="domain" description="RNase H type-1" evidence="2">
    <location>
        <begin position="557"/>
        <end position="639"/>
    </location>
</feature>
<gene>
    <name evidence="3" type="ORF">F3Y22_tig00110162pilonHSYRG00133</name>
</gene>
<protein>
    <submittedName>
        <fullName evidence="3">C2H2-like zinc finger protein isoform 1</fullName>
    </submittedName>
</protein>
<evidence type="ECO:0000313" key="4">
    <source>
        <dbReference type="Proteomes" id="UP000436088"/>
    </source>
</evidence>
<keyword evidence="1" id="KW-0472">Membrane</keyword>
<dbReference type="AlphaFoldDB" id="A0A6A3BG15"/>
<dbReference type="GO" id="GO:0003676">
    <property type="term" value="F:nucleic acid binding"/>
    <property type="evidence" value="ECO:0007669"/>
    <property type="project" value="InterPro"/>
</dbReference>
<evidence type="ECO:0000259" key="2">
    <source>
        <dbReference type="Pfam" id="PF13456"/>
    </source>
</evidence>
<accession>A0A6A3BG15</accession>